<accession>A0ABT7DUX0</accession>
<reference evidence="2" key="1">
    <citation type="submission" date="2023-03" db="EMBL/GenBank/DDBJ databases">
        <title>Chitinimonas shenzhenensis gen. nov., sp. nov., a novel member of family Burkholderiaceae isolated from activated sludge collected in Shen Zhen, China.</title>
        <authorList>
            <person name="Wang X."/>
        </authorList>
    </citation>
    <scope>NUCLEOTIDE SEQUENCE</scope>
    <source>
        <strain evidence="2">DQS-5</strain>
    </source>
</reference>
<evidence type="ECO:0000313" key="2">
    <source>
        <dbReference type="EMBL" id="MDK2123855.1"/>
    </source>
</evidence>
<organism evidence="2 3">
    <name type="scientific">Parachitinimonas caeni</name>
    <dbReference type="NCBI Taxonomy" id="3031301"/>
    <lineage>
        <taxon>Bacteria</taxon>
        <taxon>Pseudomonadati</taxon>
        <taxon>Pseudomonadota</taxon>
        <taxon>Betaproteobacteria</taxon>
        <taxon>Neisseriales</taxon>
        <taxon>Chitinibacteraceae</taxon>
        <taxon>Parachitinimonas</taxon>
    </lineage>
</organism>
<feature type="chain" id="PRO_5046076649" evidence="1">
    <location>
        <begin position="21"/>
        <end position="137"/>
    </location>
</feature>
<proteinExistence type="predicted"/>
<gene>
    <name evidence="2" type="ORF">PZA18_07315</name>
</gene>
<comment type="caution">
    <text evidence="2">The sequence shown here is derived from an EMBL/GenBank/DDBJ whole genome shotgun (WGS) entry which is preliminary data.</text>
</comment>
<dbReference type="RefSeq" id="WP_284100159.1">
    <property type="nucleotide sequence ID" value="NZ_JARRAF010000006.1"/>
</dbReference>
<protein>
    <submittedName>
        <fullName evidence="2">Uncharacterized protein</fullName>
    </submittedName>
</protein>
<keyword evidence="1" id="KW-0732">Signal</keyword>
<evidence type="ECO:0000313" key="3">
    <source>
        <dbReference type="Proteomes" id="UP001172778"/>
    </source>
</evidence>
<keyword evidence="3" id="KW-1185">Reference proteome</keyword>
<feature type="signal peptide" evidence="1">
    <location>
        <begin position="1"/>
        <end position="20"/>
    </location>
</feature>
<dbReference type="Proteomes" id="UP001172778">
    <property type="component" value="Unassembled WGS sequence"/>
</dbReference>
<dbReference type="EMBL" id="JARRAF010000006">
    <property type="protein sequence ID" value="MDK2123855.1"/>
    <property type="molecule type" value="Genomic_DNA"/>
</dbReference>
<evidence type="ECO:0000256" key="1">
    <source>
        <dbReference type="SAM" id="SignalP"/>
    </source>
</evidence>
<name>A0ABT7DUX0_9NEIS</name>
<sequence length="137" mass="14799">MIRRLFAPLLPLLAAGYTLAESDASMVTPSLADAQVAMRQRMLSLAEKSGKFAHDADPGQREVLQAVARMQWASAHSLMVTKLGDCQSSKVGDKPRVQCLVAYSFKQNGKDISREDKVQFSPAINPGTPAPAGWVAE</sequence>